<evidence type="ECO:0000313" key="4">
    <source>
        <dbReference type="WBParaSite" id="TASK_0000721601-mRNA-1"/>
    </source>
</evidence>
<gene>
    <name evidence="2" type="ORF">TASK_LOCUS7217</name>
</gene>
<evidence type="ECO:0000313" key="2">
    <source>
        <dbReference type="EMBL" id="VDK38038.1"/>
    </source>
</evidence>
<organism evidence="4">
    <name type="scientific">Taenia asiatica</name>
    <name type="common">Asian tapeworm</name>
    <dbReference type="NCBI Taxonomy" id="60517"/>
    <lineage>
        <taxon>Eukaryota</taxon>
        <taxon>Metazoa</taxon>
        <taxon>Spiralia</taxon>
        <taxon>Lophotrochozoa</taxon>
        <taxon>Platyhelminthes</taxon>
        <taxon>Cestoda</taxon>
        <taxon>Eucestoda</taxon>
        <taxon>Cyclophyllidea</taxon>
        <taxon>Taeniidae</taxon>
        <taxon>Taenia</taxon>
    </lineage>
</organism>
<dbReference type="SUPFAM" id="SSF52540">
    <property type="entry name" value="P-loop containing nucleoside triphosphate hydrolases"/>
    <property type="match status" value="1"/>
</dbReference>
<dbReference type="Proteomes" id="UP000282613">
    <property type="component" value="Unassembled WGS sequence"/>
</dbReference>
<dbReference type="EMBL" id="UYRS01018588">
    <property type="protein sequence ID" value="VDK38038.1"/>
    <property type="molecule type" value="Genomic_DNA"/>
</dbReference>
<dbReference type="InterPro" id="IPR050566">
    <property type="entry name" value="Deoxyribonucleoside_kinase"/>
</dbReference>
<name>A0A0R3W9R3_TAEAS</name>
<dbReference type="Pfam" id="PF01712">
    <property type="entry name" value="dNK"/>
    <property type="match status" value="1"/>
</dbReference>
<dbReference type="AlphaFoldDB" id="A0A0R3W9R3"/>
<accession>A0A0R3W9R3</accession>
<dbReference type="STRING" id="60517.A0A0R3W9R3"/>
<reference evidence="4" key="1">
    <citation type="submission" date="2017-02" db="UniProtKB">
        <authorList>
            <consortium name="WormBaseParasite"/>
        </authorList>
    </citation>
    <scope>IDENTIFICATION</scope>
</reference>
<evidence type="ECO:0000259" key="1">
    <source>
        <dbReference type="Pfam" id="PF01712"/>
    </source>
</evidence>
<feature type="domain" description="Deoxynucleoside kinase" evidence="1">
    <location>
        <begin position="69"/>
        <end position="288"/>
    </location>
</feature>
<dbReference type="InterPro" id="IPR031314">
    <property type="entry name" value="DNK_dom"/>
</dbReference>
<dbReference type="WBParaSite" id="TASK_0000721601-mRNA-1">
    <property type="protein sequence ID" value="TASK_0000721601-mRNA-1"/>
    <property type="gene ID" value="TASK_0000721601"/>
</dbReference>
<dbReference type="PANTHER" id="PTHR10513:SF15">
    <property type="entry name" value="NADH DEHYDROGENASE [UBIQUINONE] 1 ALPHA SUBCOMPLEX SUBUNIT 10, MITOCHONDRIAL"/>
    <property type="match status" value="1"/>
</dbReference>
<proteinExistence type="predicted"/>
<dbReference type="GO" id="GO:0006120">
    <property type="term" value="P:mitochondrial electron transport, NADH to ubiquinone"/>
    <property type="evidence" value="ECO:0007669"/>
    <property type="project" value="TreeGrafter"/>
</dbReference>
<keyword evidence="3" id="KW-1185">Reference proteome</keyword>
<sequence length="470" mass="55414">MALSYSFPCKPLFFVKLPSKLASRGLQLASQGDFEPKKPPPFDFLSTGYPQWLMFDKTKHRFTENTKFICVEGNIACGKGHVAKKIAEYFAMDYRPDPTDDTIFTLKNYNPPVDVRMHNTMLPKGAKYFTTEMFWTEENLKENGKPMYLQYQYYLNRYWNYLIGLCTLFNTGKGVVTDRSHFSDMAFVEALLNCGYISEYAHDWFGYLHANTALNLWKPHLIVYVKASTDQIREGIKNKGIAWQISAKNLNDDFFSEYKKSIEMYLEKMSRYSEIFVIDRTNADIYNEDDLLIIMEKLTDIDYEGKRLIRDDYKFLEWRNGLFNERSATDNRARFSSAMLRFTTQFKKFHMPLDMADGVYSFDAKELQYLIYKRVSPVSSAILPLLMLFKPEFKQLWTRGLNSDPSLRKPASDISVIEGYVYFLPLKDPRLKYRPGYDPSRDSITRILFDPWLETRNFRKDWPSYFLTFY</sequence>
<dbReference type="Gene3D" id="3.40.50.300">
    <property type="entry name" value="P-loop containing nucleotide triphosphate hydrolases"/>
    <property type="match status" value="1"/>
</dbReference>
<dbReference type="InterPro" id="IPR027417">
    <property type="entry name" value="P-loop_NTPase"/>
</dbReference>
<evidence type="ECO:0000313" key="3">
    <source>
        <dbReference type="Proteomes" id="UP000282613"/>
    </source>
</evidence>
<dbReference type="OrthoDB" id="17400at2759"/>
<reference evidence="2 3" key="2">
    <citation type="submission" date="2018-11" db="EMBL/GenBank/DDBJ databases">
        <authorList>
            <consortium name="Pathogen Informatics"/>
        </authorList>
    </citation>
    <scope>NUCLEOTIDE SEQUENCE [LARGE SCALE GENOMIC DNA]</scope>
</reference>
<dbReference type="GO" id="GO:0005739">
    <property type="term" value="C:mitochondrion"/>
    <property type="evidence" value="ECO:0007669"/>
    <property type="project" value="GOC"/>
</dbReference>
<dbReference type="PANTHER" id="PTHR10513">
    <property type="entry name" value="DEOXYNUCLEOSIDE KINASE"/>
    <property type="match status" value="1"/>
</dbReference>
<protein>
    <submittedName>
        <fullName evidence="4">DNK domain-containing protein</fullName>
    </submittedName>
</protein>